<organism evidence="3 4">
    <name type="scientific">Paragonimus westermani</name>
    <dbReference type="NCBI Taxonomy" id="34504"/>
    <lineage>
        <taxon>Eukaryota</taxon>
        <taxon>Metazoa</taxon>
        <taxon>Spiralia</taxon>
        <taxon>Lophotrochozoa</taxon>
        <taxon>Platyhelminthes</taxon>
        <taxon>Trematoda</taxon>
        <taxon>Digenea</taxon>
        <taxon>Plagiorchiida</taxon>
        <taxon>Troglotremata</taxon>
        <taxon>Troglotrematidae</taxon>
        <taxon>Paragonimus</taxon>
    </lineage>
</organism>
<evidence type="ECO:0000313" key="3">
    <source>
        <dbReference type="EMBL" id="KAF8569498.1"/>
    </source>
</evidence>
<dbReference type="OrthoDB" id="10575402at2759"/>
<name>A0A8T0DR18_9TREM</name>
<dbReference type="EMBL" id="JTDF01001823">
    <property type="protein sequence ID" value="KAF8569498.1"/>
    <property type="molecule type" value="Genomic_DNA"/>
</dbReference>
<comment type="caution">
    <text evidence="3">The sequence shown here is derived from an EMBL/GenBank/DDBJ whole genome shotgun (WGS) entry which is preliminary data.</text>
</comment>
<gene>
    <name evidence="3" type="ORF">P879_02214</name>
</gene>
<evidence type="ECO:0000256" key="1">
    <source>
        <dbReference type="SAM" id="MobiDB-lite"/>
    </source>
</evidence>
<feature type="compositionally biased region" description="Basic and acidic residues" evidence="1">
    <location>
        <begin position="158"/>
        <end position="167"/>
    </location>
</feature>
<feature type="domain" description="Diacylglycerol kinase iota-like" evidence="2">
    <location>
        <begin position="28"/>
        <end position="89"/>
    </location>
</feature>
<reference evidence="3 4" key="1">
    <citation type="submission" date="2019-07" db="EMBL/GenBank/DDBJ databases">
        <title>Annotation for the trematode Paragonimus westermani.</title>
        <authorList>
            <person name="Choi Y.-J."/>
        </authorList>
    </citation>
    <scope>NUCLEOTIDE SEQUENCE [LARGE SCALE GENOMIC DNA]</scope>
    <source>
        <strain evidence="3">180907_Pwestermani</strain>
    </source>
</reference>
<dbReference type="InterPro" id="IPR056383">
    <property type="entry name" value="DGKI-like_dom"/>
</dbReference>
<protein>
    <recommendedName>
        <fullName evidence="2">Diacylglycerol kinase iota-like domain-containing protein</fullName>
    </recommendedName>
</protein>
<proteinExistence type="predicted"/>
<feature type="region of interest" description="Disordered" evidence="1">
    <location>
        <begin position="158"/>
        <end position="179"/>
    </location>
</feature>
<evidence type="ECO:0000313" key="4">
    <source>
        <dbReference type="Proteomes" id="UP000699462"/>
    </source>
</evidence>
<evidence type="ECO:0000259" key="2">
    <source>
        <dbReference type="Pfam" id="PF23578"/>
    </source>
</evidence>
<keyword evidence="4" id="KW-1185">Reference proteome</keyword>
<dbReference type="Pfam" id="PF23578">
    <property type="entry name" value="DGKI"/>
    <property type="match status" value="1"/>
</dbReference>
<dbReference type="Proteomes" id="UP000699462">
    <property type="component" value="Unassembled WGS sequence"/>
</dbReference>
<accession>A0A8T0DR18</accession>
<sequence length="362" mass="40734">MRESVHFITDICNMEELFLIDNQMESRLVQQKSAEDQVTAETETPVMNEPTVIGSSTTAASRFFRIDSMRESVHFITDICNMEELFLIDNQMESRLVQQKSAEDQVTAETETPVMNEPTVIGSCKTKQVEQIGHKPDVMYDGNSIFSGTSELLHMSKTTENKRRGEGSEPNTPPRQLITNAGQQKPNLAADQSPSTMEPVNSKDAVACEKIEQMRVTCIQSNNGDWLNSTHASSVMNQQVEQTVSEATDSSSLNLLRGSLDDTHLIRCRRRLSLKDDEDQSSAVRDWLNLEMRQLSYESSRSGQTSIVELTGSDTEDANRQTECARRSSVCLISADYEEDEASFQARLNKGEFYFPTTKKRL</sequence>
<dbReference type="AlphaFoldDB" id="A0A8T0DR18"/>